<dbReference type="AlphaFoldDB" id="A0A2M3ZWQ3"/>
<proteinExistence type="predicted"/>
<accession>A0A2M3ZWQ3</accession>
<evidence type="ECO:0000313" key="1">
    <source>
        <dbReference type="EMBL" id="MBW32973.1"/>
    </source>
</evidence>
<protein>
    <submittedName>
        <fullName evidence="1">Putative secreted peptide</fullName>
    </submittedName>
</protein>
<name>A0A2M3ZWQ3_9DIPT</name>
<dbReference type="EMBL" id="GGFM01012222">
    <property type="protein sequence ID" value="MBW32973.1"/>
    <property type="molecule type" value="Transcribed_RNA"/>
</dbReference>
<reference evidence="1" key="1">
    <citation type="submission" date="2018-01" db="EMBL/GenBank/DDBJ databases">
        <title>An insight into the sialome of Amazonian anophelines.</title>
        <authorList>
            <person name="Ribeiro J.M."/>
            <person name="Scarpassa V."/>
            <person name="Calvo E."/>
        </authorList>
    </citation>
    <scope>NUCLEOTIDE SEQUENCE</scope>
    <source>
        <tissue evidence="1">Salivary glands</tissue>
    </source>
</reference>
<organism evidence="1">
    <name type="scientific">Anopheles braziliensis</name>
    <dbReference type="NCBI Taxonomy" id="58242"/>
    <lineage>
        <taxon>Eukaryota</taxon>
        <taxon>Metazoa</taxon>
        <taxon>Ecdysozoa</taxon>
        <taxon>Arthropoda</taxon>
        <taxon>Hexapoda</taxon>
        <taxon>Insecta</taxon>
        <taxon>Pterygota</taxon>
        <taxon>Neoptera</taxon>
        <taxon>Endopterygota</taxon>
        <taxon>Diptera</taxon>
        <taxon>Nematocera</taxon>
        <taxon>Culicoidea</taxon>
        <taxon>Culicidae</taxon>
        <taxon>Anophelinae</taxon>
        <taxon>Anopheles</taxon>
    </lineage>
</organism>
<sequence length="70" mass="7740">MRKQATSVSMITSMATGSVILAFALPHIFCDSTSAMVASGILEIPMADPEHWTLRHTQSWSPKGQQFEQF</sequence>